<protein>
    <submittedName>
        <fullName evidence="6">Transcriptional regulator LytR</fullName>
    </submittedName>
</protein>
<gene>
    <name evidence="6" type="primary">lytR2</name>
    <name evidence="6" type="ORF">AHOG_24590</name>
</gene>
<evidence type="ECO:0000256" key="1">
    <source>
        <dbReference type="ARBA" id="ARBA00006068"/>
    </source>
</evidence>
<dbReference type="Proteomes" id="UP000204221">
    <property type="component" value="Chromosome"/>
</dbReference>
<dbReference type="Gene3D" id="3.30.70.2390">
    <property type="match status" value="1"/>
</dbReference>
<dbReference type="RefSeq" id="WP_093944786.1">
    <property type="nucleotide sequence ID" value="NZ_CP022521.1"/>
</dbReference>
<evidence type="ECO:0000313" key="7">
    <source>
        <dbReference type="Proteomes" id="UP000204221"/>
    </source>
</evidence>
<feature type="transmembrane region" description="Helical" evidence="3">
    <location>
        <begin position="37"/>
        <end position="62"/>
    </location>
</feature>
<name>A0A221WA73_9PSEU</name>
<dbReference type="InterPro" id="IPR027381">
    <property type="entry name" value="LytR/CpsA/Psr_C"/>
</dbReference>
<dbReference type="PANTHER" id="PTHR33392">
    <property type="entry name" value="POLYISOPRENYL-TEICHOIC ACID--PEPTIDOGLYCAN TEICHOIC ACID TRANSFERASE TAGU"/>
    <property type="match status" value="1"/>
</dbReference>
<evidence type="ECO:0000256" key="2">
    <source>
        <dbReference type="SAM" id="MobiDB-lite"/>
    </source>
</evidence>
<comment type="similarity">
    <text evidence="1">Belongs to the LytR/CpsA/Psr (LCP) family.</text>
</comment>
<feature type="region of interest" description="Disordered" evidence="2">
    <location>
        <begin position="1"/>
        <end position="35"/>
    </location>
</feature>
<dbReference type="KEGG" id="ahg:AHOG_24590"/>
<keyword evidence="3" id="KW-1133">Transmembrane helix</keyword>
<dbReference type="Pfam" id="PF03816">
    <property type="entry name" value="LytR_cpsA_psr"/>
    <property type="match status" value="1"/>
</dbReference>
<accession>A0A221WA73</accession>
<evidence type="ECO:0000313" key="6">
    <source>
        <dbReference type="EMBL" id="ASO22523.1"/>
    </source>
</evidence>
<sequence>MQPTQPIARTEHAPLYADEPEPLEPAEKPRRGTGSRVALGAAKTAIALFSVMIMSVTGYSWATYRDLGSGLVTSDVFGHRDNGRQQGPNPLEDGMDILLVGNDSRTDAHGNMLPADVLASLGASDDEGGDLTDTLIMVRIPPGGDAASAVSIPRDSYVNVPGYGMHKVNAAFGFGKRAAEESLRAQGVTDERQLHQEASAEGRQLLVQTLEEFTGVRIDHYAEVNLLGFAEITKAIGGVEVCLLEPVDEFRSGAKFDAGVQTISDVDALRFVRQRYGLPNSDLDRVVRQQVFMAGLARKVLSSDTLTNPARLGELIDAVQSSVVLDNGFDIPTFLEHAQHIAGGDMEFDTIPVGAFIKDSIGQDVIEVDPATVQQFMAELGGVPADEPDPADNVGRPGDGPDPSSITVAVRNAAGTPGLAAQVMAELTGAGYLEGTVDNANPRAASVVRHAAGEQANAQSVADALGGLVIEEDVNLPAGSVSVFLGEDYTAGMSNIGPRPLTSVDDGTDGSTGESEEGQITADGVVCVH</sequence>
<proteinExistence type="inferred from homology"/>
<dbReference type="NCBIfam" id="TIGR00350">
    <property type="entry name" value="lytR_cpsA_psr"/>
    <property type="match status" value="1"/>
</dbReference>
<feature type="compositionally biased region" description="Low complexity" evidence="2">
    <location>
        <begin position="502"/>
        <end position="513"/>
    </location>
</feature>
<dbReference type="OrthoDB" id="9782542at2"/>
<evidence type="ECO:0000256" key="3">
    <source>
        <dbReference type="SAM" id="Phobius"/>
    </source>
</evidence>
<dbReference type="InterPro" id="IPR004474">
    <property type="entry name" value="LytR_CpsA_psr"/>
</dbReference>
<dbReference type="EMBL" id="CP022521">
    <property type="protein sequence ID" value="ASO22523.1"/>
    <property type="molecule type" value="Genomic_DNA"/>
</dbReference>
<dbReference type="Gene3D" id="3.40.630.190">
    <property type="entry name" value="LCP protein"/>
    <property type="match status" value="1"/>
</dbReference>
<dbReference type="InterPro" id="IPR050922">
    <property type="entry name" value="LytR/CpsA/Psr_CW_biosynth"/>
</dbReference>
<reference evidence="6 7" key="1">
    <citation type="submission" date="2017-07" db="EMBL/GenBank/DDBJ databases">
        <title>Complete genome sequence of Actinoalloteichus hoggarensis DSM 45943, type strain of Actinoalloteichus hoggarensis.</title>
        <authorList>
            <person name="Ruckert C."/>
            <person name="Nouioui I."/>
            <person name="Willmese J."/>
            <person name="van Wezel G."/>
            <person name="Klenk H.-P."/>
            <person name="Kalinowski J."/>
            <person name="Zotchev S.B."/>
        </authorList>
    </citation>
    <scope>NUCLEOTIDE SEQUENCE [LARGE SCALE GENOMIC DNA]</scope>
    <source>
        <strain evidence="6 7">DSM 45943</strain>
    </source>
</reference>
<dbReference type="AlphaFoldDB" id="A0A221WA73"/>
<organism evidence="6 7">
    <name type="scientific">Actinoalloteichus hoggarensis</name>
    <dbReference type="NCBI Taxonomy" id="1470176"/>
    <lineage>
        <taxon>Bacteria</taxon>
        <taxon>Bacillati</taxon>
        <taxon>Actinomycetota</taxon>
        <taxon>Actinomycetes</taxon>
        <taxon>Pseudonocardiales</taxon>
        <taxon>Pseudonocardiaceae</taxon>
        <taxon>Actinoalloteichus</taxon>
    </lineage>
</organism>
<dbReference type="Pfam" id="PF13399">
    <property type="entry name" value="LytR_C"/>
    <property type="match status" value="1"/>
</dbReference>
<evidence type="ECO:0000259" key="5">
    <source>
        <dbReference type="Pfam" id="PF13399"/>
    </source>
</evidence>
<keyword evidence="7" id="KW-1185">Reference proteome</keyword>
<feature type="domain" description="LytR/CpsA/Psr regulator C-terminal" evidence="5">
    <location>
        <begin position="405"/>
        <end position="489"/>
    </location>
</feature>
<dbReference type="PANTHER" id="PTHR33392:SF6">
    <property type="entry name" value="POLYISOPRENYL-TEICHOIC ACID--PEPTIDOGLYCAN TEICHOIC ACID TRANSFERASE TAGU"/>
    <property type="match status" value="1"/>
</dbReference>
<feature type="region of interest" description="Disordered" evidence="2">
    <location>
        <begin position="383"/>
        <end position="403"/>
    </location>
</feature>
<keyword evidence="3" id="KW-0812">Transmembrane</keyword>
<feature type="domain" description="Cell envelope-related transcriptional attenuator" evidence="4">
    <location>
        <begin position="132"/>
        <end position="301"/>
    </location>
</feature>
<keyword evidence="3" id="KW-0472">Membrane</keyword>
<evidence type="ECO:0000259" key="4">
    <source>
        <dbReference type="Pfam" id="PF03816"/>
    </source>
</evidence>
<feature type="region of interest" description="Disordered" evidence="2">
    <location>
        <begin position="495"/>
        <end position="529"/>
    </location>
</feature>